<dbReference type="Pfam" id="PF00075">
    <property type="entry name" value="RNase_H"/>
    <property type="match status" value="1"/>
</dbReference>
<dbReference type="Proteomes" id="UP001189429">
    <property type="component" value="Unassembled WGS sequence"/>
</dbReference>
<dbReference type="InterPro" id="IPR012337">
    <property type="entry name" value="RNaseH-like_sf"/>
</dbReference>
<reference evidence="2" key="1">
    <citation type="submission" date="2023-10" db="EMBL/GenBank/DDBJ databases">
        <authorList>
            <person name="Chen Y."/>
            <person name="Shah S."/>
            <person name="Dougan E. K."/>
            <person name="Thang M."/>
            <person name="Chan C."/>
        </authorList>
    </citation>
    <scope>NUCLEOTIDE SEQUENCE [LARGE SCALE GENOMIC DNA]</scope>
</reference>
<dbReference type="PROSITE" id="PS50879">
    <property type="entry name" value="RNASE_H_1"/>
    <property type="match status" value="1"/>
</dbReference>
<evidence type="ECO:0000313" key="3">
    <source>
        <dbReference type="Proteomes" id="UP001189429"/>
    </source>
</evidence>
<dbReference type="InterPro" id="IPR036397">
    <property type="entry name" value="RNaseH_sf"/>
</dbReference>
<gene>
    <name evidence="2" type="ORF">PCOR1329_LOCUS41363</name>
</gene>
<organism evidence="2 3">
    <name type="scientific">Prorocentrum cordatum</name>
    <dbReference type="NCBI Taxonomy" id="2364126"/>
    <lineage>
        <taxon>Eukaryota</taxon>
        <taxon>Sar</taxon>
        <taxon>Alveolata</taxon>
        <taxon>Dinophyceae</taxon>
        <taxon>Prorocentrales</taxon>
        <taxon>Prorocentraceae</taxon>
        <taxon>Prorocentrum</taxon>
    </lineage>
</organism>
<dbReference type="Gene3D" id="3.30.420.10">
    <property type="entry name" value="Ribonuclease H-like superfamily/Ribonuclease H"/>
    <property type="match status" value="1"/>
</dbReference>
<proteinExistence type="predicted"/>
<keyword evidence="3" id="KW-1185">Reference proteome</keyword>
<dbReference type="EMBL" id="CAUYUJ010014978">
    <property type="protein sequence ID" value="CAK0848424.1"/>
    <property type="molecule type" value="Genomic_DNA"/>
</dbReference>
<evidence type="ECO:0000313" key="2">
    <source>
        <dbReference type="EMBL" id="CAK0848424.1"/>
    </source>
</evidence>
<evidence type="ECO:0000259" key="1">
    <source>
        <dbReference type="PROSITE" id="PS50879"/>
    </source>
</evidence>
<dbReference type="InterPro" id="IPR002156">
    <property type="entry name" value="RNaseH_domain"/>
</dbReference>
<accession>A0ABN9TT90</accession>
<dbReference type="SUPFAM" id="SSF53098">
    <property type="entry name" value="Ribonuclease H-like"/>
    <property type="match status" value="1"/>
</dbReference>
<sequence length="818" mass="91658">MWNFMKAWKGRKIPCQGAKSDQLWHEVDQEPQEPHEVELSRRVSYAVRLLRECGEAKNLCTADSKMKTFDGDWDRGQVFFRRDGSERPIRILQRSRATDLMEICAEPLVKSLLGQELAEFRLPERLGEINDPPRRQELSDDMRAEFDARVIFFQEWCVAGGAEQLFDGYVVHVSPPAGAWQRCAIAVHESLAPSTVSPPSFHTRTMSLDLQLPVWGRVRLIANHQLSRIVRCECAETIAQLRECLITMPIDCHAMASVDAQYGLGIGDGETVGQYSATKMTWRGGMLFDLMTEFDLVATRTFPRGQWGQAACYCDNRKGPCQIDFMLCHRDWLTPVTCQAIPTISEPEQALEDANLMGRPPRKPVAWQLEGAYLFNATVCSTLQVPYFPTAMDGLTEGDLGHLHGRLGAGATTWEAPGGRLIQVITDSTCVQGLLAEVFQPRENAHLAILAVHLWERAALNFDLHMRWVKGHSGNIGNEKADFWAKRGADRRFNTAHWRRPCPAHDWGAEEYRQRVSERKLAATRARKRRCSDISREDGGDTFAQLFYPQPRLAAACSRQGTPSISALATAISAGAAVAGRASRGGRRGHPRGDPELLRLKRLEQLRAQETDLRVRHLLGPAVATAKRALRGRCNAVHLGRSCARGRADRPRRSGKPVYELKADDGQCASAVQARCELTRAFYADLFADPTSDQALPAWVRSQWAAEHRQAEVPLPLPVLKTVIGQLKSRKSCAESDMIVAEMVQGLQDDALEKILAAFRLRLCNHVSEYFDQAWTGHVVQLIREKPEAQKVAEIRPIALVSVLLKILSMMVLEQFLD</sequence>
<name>A0ABN9TT90_9DINO</name>
<feature type="domain" description="RNase H type-1" evidence="1">
    <location>
        <begin position="361"/>
        <end position="490"/>
    </location>
</feature>
<protein>
    <recommendedName>
        <fullName evidence="1">RNase H type-1 domain-containing protein</fullName>
    </recommendedName>
</protein>
<comment type="caution">
    <text evidence="2">The sequence shown here is derived from an EMBL/GenBank/DDBJ whole genome shotgun (WGS) entry which is preliminary data.</text>
</comment>